<dbReference type="Gene3D" id="3.20.20.70">
    <property type="entry name" value="Aldolase class I"/>
    <property type="match status" value="1"/>
</dbReference>
<feature type="domain" description="Radical SAM core" evidence="7">
    <location>
        <begin position="160"/>
        <end position="376"/>
    </location>
</feature>
<keyword evidence="5" id="KW-0408">Iron</keyword>
<organism evidence="8 9">
    <name type="scientific">Segatella maculosa OT 289</name>
    <dbReference type="NCBI Taxonomy" id="999422"/>
    <lineage>
        <taxon>Bacteria</taxon>
        <taxon>Pseudomonadati</taxon>
        <taxon>Bacteroidota</taxon>
        <taxon>Bacteroidia</taxon>
        <taxon>Bacteroidales</taxon>
        <taxon>Prevotellaceae</taxon>
        <taxon>Segatella</taxon>
    </lineage>
</organism>
<dbReference type="GO" id="GO:0046872">
    <property type="term" value="F:metal ion binding"/>
    <property type="evidence" value="ECO:0007669"/>
    <property type="project" value="UniProtKB-KW"/>
</dbReference>
<sequence length="497" mass="57572">MVSLRHHQIFSTIFMAYYKINPLVLFRNYGDFGYITDNRNFGYNFTGTDFILGDQIVSETGADILSCLEKQPLSINEITDRVALLFEIEEGYNLQKDIVEFLDLLNMKGFVIKGESPQECNKNNILYGLGTNRINDQNPYKKECELIETQEFLGKRFGESPFPTSIHVEIVSECNERCIHCYIPHELKTELMDDKFFYRILDQAQEMKLLHITISGGEPMLHPHFVDFIKRCREYDMSVNVLSNLTLLDENMIREMKNNPLLSVQTSVYSMRPEVHDGITRHKNSLRKTCTSVRKLIENGIPVQLSCPIMNANYDSYKSVQQWAFKQKVPLGFDYSIIAKYNHDKENLNCRVSNEELYEFIADKMTNDSSYIEDLEKEIADNKKKSADDYICSVCNSSICISPQGNVYPCVGWSDRIVGNLNHDTLKNIWLKSGEIKKLRSIRRKDIQECKSCLQKDYCSVCMVRNSNESSTGNPFEVSKYFCNIAKIKKRLYESKK</sequence>
<comment type="caution">
    <text evidence="8">The sequence shown here is derived from an EMBL/GenBank/DDBJ whole genome shotgun (WGS) entry which is preliminary data.</text>
</comment>
<dbReference type="SUPFAM" id="SSF102114">
    <property type="entry name" value="Radical SAM enzymes"/>
    <property type="match status" value="1"/>
</dbReference>
<evidence type="ECO:0000256" key="4">
    <source>
        <dbReference type="ARBA" id="ARBA00022723"/>
    </source>
</evidence>
<evidence type="ECO:0000256" key="3">
    <source>
        <dbReference type="ARBA" id="ARBA00022691"/>
    </source>
</evidence>
<evidence type="ECO:0000256" key="1">
    <source>
        <dbReference type="ARBA" id="ARBA00001966"/>
    </source>
</evidence>
<evidence type="ECO:0000256" key="5">
    <source>
        <dbReference type="ARBA" id="ARBA00023004"/>
    </source>
</evidence>
<dbReference type="Pfam" id="PF04055">
    <property type="entry name" value="Radical_SAM"/>
    <property type="match status" value="1"/>
</dbReference>
<dbReference type="SFLD" id="SFLDG01067">
    <property type="entry name" value="SPASM/twitch_domain_containing"/>
    <property type="match status" value="2"/>
</dbReference>
<dbReference type="CDD" id="cd01335">
    <property type="entry name" value="Radical_SAM"/>
    <property type="match status" value="1"/>
</dbReference>
<dbReference type="InterPro" id="IPR034391">
    <property type="entry name" value="AdoMet-like_SPASM_containing"/>
</dbReference>
<dbReference type="GO" id="GO:0051536">
    <property type="term" value="F:iron-sulfur cluster binding"/>
    <property type="evidence" value="ECO:0007669"/>
    <property type="project" value="UniProtKB-KW"/>
</dbReference>
<comment type="cofactor">
    <cofactor evidence="1">
        <name>[4Fe-4S] cluster</name>
        <dbReference type="ChEBI" id="CHEBI:49883"/>
    </cofactor>
</comment>
<dbReference type="SFLD" id="SFLDG01387">
    <property type="entry name" value="BtrN-like_SPASM_domain_contain"/>
    <property type="match status" value="1"/>
</dbReference>
<dbReference type="AlphaFoldDB" id="H1HQ64"/>
<evidence type="ECO:0000313" key="8">
    <source>
        <dbReference type="EMBL" id="EHO67064.1"/>
    </source>
</evidence>
<keyword evidence="6" id="KW-0411">Iron-sulfur</keyword>
<dbReference type="Proteomes" id="UP000003167">
    <property type="component" value="Unassembled WGS sequence"/>
</dbReference>
<dbReference type="InterPro" id="IPR050377">
    <property type="entry name" value="Radical_SAM_PqqE_MftC-like"/>
</dbReference>
<evidence type="ECO:0000256" key="6">
    <source>
        <dbReference type="ARBA" id="ARBA00023014"/>
    </source>
</evidence>
<dbReference type="EMBL" id="AGEK01000039">
    <property type="protein sequence ID" value="EHO67064.1"/>
    <property type="molecule type" value="Genomic_DNA"/>
</dbReference>
<evidence type="ECO:0000259" key="7">
    <source>
        <dbReference type="PROSITE" id="PS51918"/>
    </source>
</evidence>
<keyword evidence="2" id="KW-0004">4Fe-4S</keyword>
<dbReference type="InterPro" id="IPR023885">
    <property type="entry name" value="4Fe4S-binding_SPASM_dom"/>
</dbReference>
<accession>H1HQ64</accession>
<dbReference type="GO" id="GO:0003824">
    <property type="term" value="F:catalytic activity"/>
    <property type="evidence" value="ECO:0007669"/>
    <property type="project" value="InterPro"/>
</dbReference>
<gene>
    <name evidence="8" type="ORF">HMPREF9944_02389</name>
</gene>
<proteinExistence type="predicted"/>
<keyword evidence="9" id="KW-1185">Reference proteome</keyword>
<protein>
    <submittedName>
        <fullName evidence="8">Radical SAM additional 4Fe4S-binding domain-containing protein</fullName>
    </submittedName>
</protein>
<dbReference type="PATRIC" id="fig|999422.3.peg.2416"/>
<dbReference type="NCBIfam" id="TIGR04085">
    <property type="entry name" value="rSAM_more_4Fe4S"/>
    <property type="match status" value="1"/>
</dbReference>
<evidence type="ECO:0000256" key="2">
    <source>
        <dbReference type="ARBA" id="ARBA00022485"/>
    </source>
</evidence>
<dbReference type="HOGENOM" id="CLU_009273_4_2_10"/>
<dbReference type="PROSITE" id="PS51918">
    <property type="entry name" value="RADICAL_SAM"/>
    <property type="match status" value="1"/>
</dbReference>
<dbReference type="PANTHER" id="PTHR11228:SF7">
    <property type="entry name" value="PQQA PEPTIDE CYCLASE"/>
    <property type="match status" value="1"/>
</dbReference>
<dbReference type="Pfam" id="PF13186">
    <property type="entry name" value="SPASM"/>
    <property type="match status" value="1"/>
</dbReference>
<keyword evidence="4" id="KW-0479">Metal-binding</keyword>
<evidence type="ECO:0000313" key="9">
    <source>
        <dbReference type="Proteomes" id="UP000003167"/>
    </source>
</evidence>
<dbReference type="InterPro" id="IPR058240">
    <property type="entry name" value="rSAM_sf"/>
</dbReference>
<dbReference type="SFLD" id="SFLDG01386">
    <property type="entry name" value="main_SPASM_domain-containing"/>
    <property type="match status" value="1"/>
</dbReference>
<keyword evidence="3" id="KW-0949">S-adenosyl-L-methionine</keyword>
<dbReference type="SFLD" id="SFLDS00029">
    <property type="entry name" value="Radical_SAM"/>
    <property type="match status" value="2"/>
</dbReference>
<dbReference type="InterPro" id="IPR007197">
    <property type="entry name" value="rSAM"/>
</dbReference>
<dbReference type="InterPro" id="IPR013785">
    <property type="entry name" value="Aldolase_TIM"/>
</dbReference>
<reference evidence="8 9" key="1">
    <citation type="submission" date="2011-12" db="EMBL/GenBank/DDBJ databases">
        <title>The Genome Sequence of Prevotella maculosa OT 289.</title>
        <authorList>
            <consortium name="The Broad Institute Genome Sequencing Platform"/>
            <person name="Earl A."/>
            <person name="Ward D."/>
            <person name="Feldgarden M."/>
            <person name="Gevers D."/>
            <person name="Izard J."/>
            <person name="Blanton J.M."/>
            <person name="Mathney J."/>
            <person name="Tanner A.C."/>
            <person name="Dewhirst F.E."/>
            <person name="Young S.K."/>
            <person name="Zeng Q."/>
            <person name="Gargeya S."/>
            <person name="Fitzgerald M."/>
            <person name="Haas B."/>
            <person name="Abouelleil A."/>
            <person name="Alvarado L."/>
            <person name="Arachchi H.M."/>
            <person name="Berlin A."/>
            <person name="Chapman S.B."/>
            <person name="Gearin G."/>
            <person name="Goldberg J."/>
            <person name="Griggs A."/>
            <person name="Gujja S."/>
            <person name="Hansen M."/>
            <person name="Heiman D."/>
            <person name="Howarth C."/>
            <person name="Larimer J."/>
            <person name="Lui A."/>
            <person name="MacDonald P.J.P."/>
            <person name="McCowen C."/>
            <person name="Montmayeur A."/>
            <person name="Murphy C."/>
            <person name="Neiman D."/>
            <person name="Pearson M."/>
            <person name="Priest M."/>
            <person name="Roberts A."/>
            <person name="Saif S."/>
            <person name="Shea T."/>
            <person name="Sisk P."/>
            <person name="Stolte C."/>
            <person name="Sykes S."/>
            <person name="Wortman J."/>
            <person name="Nusbaum C."/>
            <person name="Birren B."/>
        </authorList>
    </citation>
    <scope>NUCLEOTIDE SEQUENCE [LARGE SCALE GENOMIC DNA]</scope>
    <source>
        <strain evidence="8 9">OT 289</strain>
    </source>
</reference>
<dbReference type="PANTHER" id="PTHR11228">
    <property type="entry name" value="RADICAL SAM DOMAIN PROTEIN"/>
    <property type="match status" value="1"/>
</dbReference>
<name>H1HQ64_9BACT</name>